<keyword evidence="3" id="KW-1185">Reference proteome</keyword>
<dbReference type="Pfam" id="PF07993">
    <property type="entry name" value="NAD_binding_4"/>
    <property type="match status" value="1"/>
</dbReference>
<sequence>MTDPRQLVVQAHEEFLVHLSRTHAAYLRLHGPPPDPGRSMLVTGASGVVGAELMERARRRGWDAVGCSAGGGNASVAWPMGDTAPPPALRRPWSVIVHAAARPRFDLPPETARRANVRPLTALAPLMSSQTHLIHISTAYATGWTGSIESTDLADYRNTYEYSKAEAERVARSRYAPLTIVRPSIVVGRRSDGAVARLSGPYILPRVFAAGLVTDIAGDASAFIDLVPVCDVAECVLDIAGTPPPPDVRVETIGLGVNAPRLEEVVTLVTGAANRWLAERSAPALPRFEIVPVQERHRTSVLAPLLPYLTITRPLPITRHIEPVTPLVETLVRWVLENDPELARQHRAGVTPRGEST</sequence>
<dbReference type="Gene3D" id="3.40.50.720">
    <property type="entry name" value="NAD(P)-binding Rossmann-like Domain"/>
    <property type="match status" value="1"/>
</dbReference>
<comment type="caution">
    <text evidence="2">The sequence shown here is derived from an EMBL/GenBank/DDBJ whole genome shotgun (WGS) entry which is preliminary data.</text>
</comment>
<dbReference type="AlphaFoldDB" id="A0A4R5CBW7"/>
<dbReference type="EMBL" id="SMKU01000007">
    <property type="protein sequence ID" value="TDD96359.1"/>
    <property type="molecule type" value="Genomic_DNA"/>
</dbReference>
<accession>A0A4R5CBW7</accession>
<dbReference type="InterPro" id="IPR036291">
    <property type="entry name" value="NAD(P)-bd_dom_sf"/>
</dbReference>
<feature type="domain" description="Thioester reductase (TE)" evidence="1">
    <location>
        <begin position="94"/>
        <end position="232"/>
    </location>
</feature>
<dbReference type="Proteomes" id="UP000294513">
    <property type="component" value="Unassembled WGS sequence"/>
</dbReference>
<reference evidence="2 3" key="1">
    <citation type="submission" date="2019-03" db="EMBL/GenBank/DDBJ databases">
        <title>Draft genome sequences of novel Actinobacteria.</title>
        <authorList>
            <person name="Sahin N."/>
            <person name="Ay H."/>
            <person name="Saygin H."/>
        </authorList>
    </citation>
    <scope>NUCLEOTIDE SEQUENCE [LARGE SCALE GENOMIC DNA]</scope>
    <source>
        <strain evidence="2 3">H3C3</strain>
    </source>
</reference>
<dbReference type="PANTHER" id="PTHR11011:SF45">
    <property type="entry name" value="FATTY ACYL-COA REDUCTASE CG8306-RELATED"/>
    <property type="match status" value="1"/>
</dbReference>
<protein>
    <submittedName>
        <fullName evidence="2">NAD-dependent epimerase/dehydratase family protein</fullName>
    </submittedName>
</protein>
<dbReference type="InterPro" id="IPR026055">
    <property type="entry name" value="FAR"/>
</dbReference>
<evidence type="ECO:0000313" key="3">
    <source>
        <dbReference type="Proteomes" id="UP000294513"/>
    </source>
</evidence>
<dbReference type="OrthoDB" id="3330557at2"/>
<proteinExistence type="predicted"/>
<name>A0A4R5CBW7_9ACTN</name>
<dbReference type="PANTHER" id="PTHR11011">
    <property type="entry name" value="MALE STERILITY PROTEIN 2-RELATED"/>
    <property type="match status" value="1"/>
</dbReference>
<dbReference type="GO" id="GO:0080019">
    <property type="term" value="F:alcohol-forming very long-chain fatty acyl-CoA reductase activity"/>
    <property type="evidence" value="ECO:0007669"/>
    <property type="project" value="InterPro"/>
</dbReference>
<gene>
    <name evidence="2" type="ORF">E1298_03580</name>
</gene>
<dbReference type="GO" id="GO:0035336">
    <property type="term" value="P:long-chain fatty-acyl-CoA metabolic process"/>
    <property type="evidence" value="ECO:0007669"/>
    <property type="project" value="TreeGrafter"/>
</dbReference>
<dbReference type="InterPro" id="IPR013120">
    <property type="entry name" value="FAR_NAD-bd"/>
</dbReference>
<evidence type="ECO:0000313" key="2">
    <source>
        <dbReference type="EMBL" id="TDD96359.1"/>
    </source>
</evidence>
<evidence type="ECO:0000259" key="1">
    <source>
        <dbReference type="Pfam" id="PF07993"/>
    </source>
</evidence>
<dbReference type="SUPFAM" id="SSF51735">
    <property type="entry name" value="NAD(P)-binding Rossmann-fold domains"/>
    <property type="match status" value="1"/>
</dbReference>
<organism evidence="2 3">
    <name type="scientific">Actinomadura rubrisoli</name>
    <dbReference type="NCBI Taxonomy" id="2530368"/>
    <lineage>
        <taxon>Bacteria</taxon>
        <taxon>Bacillati</taxon>
        <taxon>Actinomycetota</taxon>
        <taxon>Actinomycetes</taxon>
        <taxon>Streptosporangiales</taxon>
        <taxon>Thermomonosporaceae</taxon>
        <taxon>Actinomadura</taxon>
    </lineage>
</organism>